<evidence type="ECO:0000313" key="2">
    <source>
        <dbReference type="Proteomes" id="UP000026714"/>
    </source>
</evidence>
<reference evidence="1 2" key="1">
    <citation type="journal article" date="2014" name="FEMS Microbiol. Ecol.">
        <title>Sphaerotilus natans encrusted with nanoball-shaped Fe(III) oxide minerals formed by nitrate-reducing mixotrophic Fe(II) oxidation.</title>
        <authorList>
            <person name="Park S."/>
            <person name="Kim D.H."/>
            <person name="Lee J.H."/>
            <person name="Hur H.G."/>
        </authorList>
    </citation>
    <scope>NUCLEOTIDE SEQUENCE [LARGE SCALE GENOMIC DNA]</scope>
    <source>
        <strain evidence="1 2">DSM 6575</strain>
    </source>
</reference>
<protein>
    <submittedName>
        <fullName evidence="1">Uncharacterized protein</fullName>
    </submittedName>
</protein>
<gene>
    <name evidence="1" type="ORF">X805_10090</name>
</gene>
<comment type="caution">
    <text evidence="1">The sequence shown here is derived from an EMBL/GenBank/DDBJ whole genome shotgun (WGS) entry which is preliminary data.</text>
</comment>
<proteinExistence type="predicted"/>
<sequence length="49" mass="5496">MGAEASHGFPFMLGWTGLRRNCRMGESVYTSRYTSIFSSCLSSCREPMP</sequence>
<dbReference type="Proteomes" id="UP000026714">
    <property type="component" value="Unassembled WGS sequence"/>
</dbReference>
<dbReference type="EMBL" id="AZRA01000025">
    <property type="protein sequence ID" value="KDB53424.1"/>
    <property type="molecule type" value="Genomic_DNA"/>
</dbReference>
<organism evidence="1 2">
    <name type="scientific">Sphaerotilus natans subsp. natans DSM 6575</name>
    <dbReference type="NCBI Taxonomy" id="1286631"/>
    <lineage>
        <taxon>Bacteria</taxon>
        <taxon>Pseudomonadati</taxon>
        <taxon>Pseudomonadota</taxon>
        <taxon>Betaproteobacteria</taxon>
        <taxon>Burkholderiales</taxon>
        <taxon>Sphaerotilaceae</taxon>
        <taxon>Sphaerotilus</taxon>
    </lineage>
</organism>
<evidence type="ECO:0000313" key="1">
    <source>
        <dbReference type="EMBL" id="KDB53424.1"/>
    </source>
</evidence>
<keyword evidence="2" id="KW-1185">Reference proteome</keyword>
<accession>A0A059KQC1</accession>
<dbReference type="AlphaFoldDB" id="A0A059KQC1"/>
<name>A0A059KQC1_9BURK</name>